<feature type="region of interest" description="Disordered" evidence="1">
    <location>
        <begin position="1"/>
        <end position="43"/>
    </location>
</feature>
<gene>
    <name evidence="2" type="ORF">HNR39_000448</name>
</gene>
<protein>
    <submittedName>
        <fullName evidence="2">Uncharacterized protein</fullName>
    </submittedName>
</protein>
<keyword evidence="3" id="KW-1185">Reference proteome</keyword>
<proteinExistence type="predicted"/>
<organism evidence="2 3">
    <name type="scientific">Glaciimonas immobilis</name>
    <dbReference type="NCBI Taxonomy" id="728004"/>
    <lineage>
        <taxon>Bacteria</taxon>
        <taxon>Pseudomonadati</taxon>
        <taxon>Pseudomonadota</taxon>
        <taxon>Betaproteobacteria</taxon>
        <taxon>Burkholderiales</taxon>
        <taxon>Oxalobacteraceae</taxon>
        <taxon>Glaciimonas</taxon>
    </lineage>
</organism>
<comment type="caution">
    <text evidence="2">The sequence shown here is derived from an EMBL/GenBank/DDBJ whole genome shotgun (WGS) entry which is preliminary data.</text>
</comment>
<dbReference type="EMBL" id="JACHHQ010000001">
    <property type="protein sequence ID" value="MBB5198638.1"/>
    <property type="molecule type" value="Genomic_DNA"/>
</dbReference>
<dbReference type="AlphaFoldDB" id="A0A840RNY2"/>
<accession>A0A840RNY2</accession>
<reference evidence="2 3" key="1">
    <citation type="submission" date="2020-08" db="EMBL/GenBank/DDBJ databases">
        <title>Genomic Encyclopedia of Type Strains, Phase IV (KMG-IV): sequencing the most valuable type-strain genomes for metagenomic binning, comparative biology and taxonomic classification.</title>
        <authorList>
            <person name="Goeker M."/>
        </authorList>
    </citation>
    <scope>NUCLEOTIDE SEQUENCE [LARGE SCALE GENOMIC DNA]</scope>
    <source>
        <strain evidence="2 3">DSM 23240</strain>
    </source>
</reference>
<name>A0A840RNY2_9BURK</name>
<dbReference type="Proteomes" id="UP000571084">
    <property type="component" value="Unassembled WGS sequence"/>
</dbReference>
<evidence type="ECO:0000313" key="2">
    <source>
        <dbReference type="EMBL" id="MBB5198638.1"/>
    </source>
</evidence>
<sequence length="164" mass="18336">MKQVQKQDQKQQQTRPSRKPFQRIASTSKPGTQVDGRPGRFPKLTNTARAEVLAVLLASEDMTGVESIFQNRNASLNTVIRVLMRKYGWPIERRDFPTNIAVGRAGWASTWSLPQGVVEVALAAGGRDWLSGVMASRAARSARSRGVEWRHPDSFRRTIGGQYE</sequence>
<dbReference type="RefSeq" id="WP_245182187.1">
    <property type="nucleotide sequence ID" value="NZ_JAAOZT010000002.1"/>
</dbReference>
<evidence type="ECO:0000313" key="3">
    <source>
        <dbReference type="Proteomes" id="UP000571084"/>
    </source>
</evidence>
<evidence type="ECO:0000256" key="1">
    <source>
        <dbReference type="SAM" id="MobiDB-lite"/>
    </source>
</evidence>